<feature type="transmembrane region" description="Helical" evidence="7">
    <location>
        <begin position="12"/>
        <end position="33"/>
    </location>
</feature>
<keyword evidence="9" id="KW-1185">Reference proteome</keyword>
<comment type="subcellular location">
    <subcellularLocation>
        <location evidence="1">Cell membrane</location>
        <topology evidence="1">Multi-pass membrane protein</topology>
    </subcellularLocation>
</comment>
<evidence type="ECO:0000313" key="9">
    <source>
        <dbReference type="Proteomes" id="UP000245765"/>
    </source>
</evidence>
<dbReference type="PANTHER" id="PTHR30065">
    <property type="entry name" value="FLAGELLAR BIOSYNTHETIC PROTEIN FLIR"/>
    <property type="match status" value="1"/>
</dbReference>
<accession>A0A317FBU4</accession>
<organism evidence="8 9">
    <name type="scientific">Falsiroseomonas bella</name>
    <dbReference type="NCBI Taxonomy" id="2184016"/>
    <lineage>
        <taxon>Bacteria</taxon>
        <taxon>Pseudomonadati</taxon>
        <taxon>Pseudomonadota</taxon>
        <taxon>Alphaproteobacteria</taxon>
        <taxon>Acetobacterales</taxon>
        <taxon>Roseomonadaceae</taxon>
        <taxon>Falsiroseomonas</taxon>
    </lineage>
</organism>
<evidence type="ECO:0000256" key="3">
    <source>
        <dbReference type="ARBA" id="ARBA00022475"/>
    </source>
</evidence>
<gene>
    <name evidence="8" type="ORF">DFH01_15625</name>
</gene>
<keyword evidence="3" id="KW-1003">Cell membrane</keyword>
<feature type="transmembrane region" description="Helical" evidence="7">
    <location>
        <begin position="95"/>
        <end position="117"/>
    </location>
</feature>
<dbReference type="GO" id="GO:0005886">
    <property type="term" value="C:plasma membrane"/>
    <property type="evidence" value="ECO:0007669"/>
    <property type="project" value="UniProtKB-SubCell"/>
</dbReference>
<feature type="transmembrane region" description="Helical" evidence="7">
    <location>
        <begin position="45"/>
        <end position="62"/>
    </location>
</feature>
<evidence type="ECO:0000256" key="6">
    <source>
        <dbReference type="ARBA" id="ARBA00023136"/>
    </source>
</evidence>
<feature type="transmembrane region" description="Helical" evidence="7">
    <location>
        <begin position="191"/>
        <end position="212"/>
    </location>
</feature>
<dbReference type="RefSeq" id="WP_109871367.1">
    <property type="nucleotide sequence ID" value="NZ_QGNA01000003.1"/>
</dbReference>
<comment type="similarity">
    <text evidence="2">Belongs to the FliR/MopE/SpaR family.</text>
</comment>
<evidence type="ECO:0000313" key="8">
    <source>
        <dbReference type="EMBL" id="PWS36574.1"/>
    </source>
</evidence>
<evidence type="ECO:0000256" key="7">
    <source>
        <dbReference type="SAM" id="Phobius"/>
    </source>
</evidence>
<reference evidence="9" key="1">
    <citation type="submission" date="2018-05" db="EMBL/GenBank/DDBJ databases">
        <authorList>
            <person name="Du Z."/>
            <person name="Wang X."/>
        </authorList>
    </citation>
    <scope>NUCLEOTIDE SEQUENCE [LARGE SCALE GENOMIC DNA]</scope>
    <source>
        <strain evidence="9">CQN31</strain>
    </source>
</reference>
<dbReference type="InterPro" id="IPR002010">
    <property type="entry name" value="T3SS_IM_R"/>
</dbReference>
<dbReference type="AlphaFoldDB" id="A0A317FBU4"/>
<keyword evidence="5 7" id="KW-1133">Transmembrane helix</keyword>
<dbReference type="GO" id="GO:0006605">
    <property type="term" value="P:protein targeting"/>
    <property type="evidence" value="ECO:0007669"/>
    <property type="project" value="InterPro"/>
</dbReference>
<dbReference type="PRINTS" id="PR00953">
    <property type="entry name" value="TYPE3IMRPROT"/>
</dbReference>
<dbReference type="Pfam" id="PF01311">
    <property type="entry name" value="Bac_export_1"/>
    <property type="match status" value="1"/>
</dbReference>
<dbReference type="PANTHER" id="PTHR30065:SF8">
    <property type="entry name" value="FLAGELLAR BIOSYNTHETIC PROTEIN FLIR"/>
    <property type="match status" value="1"/>
</dbReference>
<evidence type="ECO:0000256" key="1">
    <source>
        <dbReference type="ARBA" id="ARBA00004651"/>
    </source>
</evidence>
<dbReference type="Proteomes" id="UP000245765">
    <property type="component" value="Unassembled WGS sequence"/>
</dbReference>
<keyword evidence="4 7" id="KW-0812">Transmembrane</keyword>
<sequence>MTAEDAALLQSLPALAFQAVLAFARIGAAVMLLPGLGEQEVSPTIRLVLGLALLALLLPVLAPGLPAAPADGAGAAGLIAQEVVVGLWLGGLARIAALALAMAGQAIATLIGLQGLLVADPELGGQSTALGRAFGLIAACLVLGTGLYAIALRALVDSYAVLPAGAPMPAGAAAEAMAEAGAASLALALRLAAPFVIAAIVLNLSLGLLARLAPQVQTFFVAVPGQILAGIALLALLAPPLLAVFAESLADAFQALPGAR</sequence>
<feature type="transmembrane region" description="Helical" evidence="7">
    <location>
        <begin position="219"/>
        <end position="238"/>
    </location>
</feature>
<feature type="transmembrane region" description="Helical" evidence="7">
    <location>
        <begin position="129"/>
        <end position="151"/>
    </location>
</feature>
<evidence type="ECO:0000256" key="5">
    <source>
        <dbReference type="ARBA" id="ARBA00022989"/>
    </source>
</evidence>
<proteinExistence type="inferred from homology"/>
<protein>
    <submittedName>
        <fullName evidence="8">Type III secretion protein</fullName>
    </submittedName>
</protein>
<dbReference type="OrthoDB" id="9779817at2"/>
<dbReference type="EMBL" id="QGNA01000003">
    <property type="protein sequence ID" value="PWS36574.1"/>
    <property type="molecule type" value="Genomic_DNA"/>
</dbReference>
<evidence type="ECO:0000256" key="4">
    <source>
        <dbReference type="ARBA" id="ARBA00022692"/>
    </source>
</evidence>
<comment type="caution">
    <text evidence="8">The sequence shown here is derived from an EMBL/GenBank/DDBJ whole genome shotgun (WGS) entry which is preliminary data.</text>
</comment>
<name>A0A317FBU4_9PROT</name>
<keyword evidence="6 7" id="KW-0472">Membrane</keyword>
<evidence type="ECO:0000256" key="2">
    <source>
        <dbReference type="ARBA" id="ARBA00009772"/>
    </source>
</evidence>